<sequence>GQNLAKRYHWRVGDGANIDIWKDTWVSGCNSGKIITARGQTLLSKVHELIDPTSGDWDIQLVEQSFWPVDSHRILSIPSSDRVGEDFVAWRLTKNNIFSVRSAYHSEWNHQFGRRSYDCGGQGAMADHPIWKKIWDFNVPTKVKFFTWKTLHGAMPCYGVLADRHMKISLMFLCPRAKEVWMKLNLADSIAEAVLQDRSGPAILEYLICAPLTDKGRVDNFVETVVIVAWHLWWQRRRFVHDEPTLSITSSVFAISSLVQNFSIASLPSATRKEEMWMKPPADFVKINVDASFSMDELSGTIGAVIRDTSGEFIVAANGKLPLVTDVVSAEVTAVQLGLELAIAQGCQRIIINGDNLEVVEALNRGERVYSSATAIFEECFALLKEVGKAQIIHCSRNTNSVAHELARQAKFSP</sequence>
<dbReference type="InterPro" id="IPR053151">
    <property type="entry name" value="RNase_H-like"/>
</dbReference>
<dbReference type="Gene3D" id="3.30.420.10">
    <property type="entry name" value="Ribonuclease H-like superfamily/Ribonuclease H"/>
    <property type="match status" value="1"/>
</dbReference>
<organism evidence="3">
    <name type="scientific">Brachypodium distachyon</name>
    <name type="common">Purple false brome</name>
    <name type="synonym">Trachynia distachya</name>
    <dbReference type="NCBI Taxonomy" id="15368"/>
    <lineage>
        <taxon>Eukaryota</taxon>
        <taxon>Viridiplantae</taxon>
        <taxon>Streptophyta</taxon>
        <taxon>Embryophyta</taxon>
        <taxon>Tracheophyta</taxon>
        <taxon>Spermatophyta</taxon>
        <taxon>Magnoliopsida</taxon>
        <taxon>Liliopsida</taxon>
        <taxon>Poales</taxon>
        <taxon>Poaceae</taxon>
        <taxon>BOP clade</taxon>
        <taxon>Pooideae</taxon>
        <taxon>Stipodae</taxon>
        <taxon>Brachypodieae</taxon>
        <taxon>Brachypodium</taxon>
    </lineage>
</organism>
<dbReference type="InterPro" id="IPR036397">
    <property type="entry name" value="RNaseH_sf"/>
</dbReference>
<evidence type="ECO:0000313" key="5">
    <source>
        <dbReference type="Proteomes" id="UP000008810"/>
    </source>
</evidence>
<feature type="domain" description="RNase H type-1" evidence="1">
    <location>
        <begin position="288"/>
        <end position="410"/>
    </location>
</feature>
<reference evidence="3 4" key="1">
    <citation type="journal article" date="2010" name="Nature">
        <title>Genome sequencing and analysis of the model grass Brachypodium distachyon.</title>
        <authorList>
            <consortium name="International Brachypodium Initiative"/>
        </authorList>
    </citation>
    <scope>NUCLEOTIDE SEQUENCE [LARGE SCALE GENOMIC DNA]</scope>
    <source>
        <strain evidence="3 4">Bd21</strain>
    </source>
</reference>
<feature type="non-terminal residue" evidence="3">
    <location>
        <position position="414"/>
    </location>
</feature>
<evidence type="ECO:0000259" key="1">
    <source>
        <dbReference type="Pfam" id="PF13456"/>
    </source>
</evidence>
<dbReference type="Gramene" id="PNT77801">
    <property type="protein sequence ID" value="PNT77801"/>
    <property type="gene ID" value="BRADI_1g69052v3"/>
</dbReference>
<dbReference type="CDD" id="cd06222">
    <property type="entry name" value="RNase_H_like"/>
    <property type="match status" value="1"/>
</dbReference>
<dbReference type="InterPro" id="IPR012337">
    <property type="entry name" value="RNaseH-like_sf"/>
</dbReference>
<dbReference type="SUPFAM" id="SSF53098">
    <property type="entry name" value="Ribonuclease H-like"/>
    <property type="match status" value="1"/>
</dbReference>
<evidence type="ECO:0000313" key="4">
    <source>
        <dbReference type="EnsemblPlants" id="PNT77801"/>
    </source>
</evidence>
<gene>
    <name evidence="3" type="ORF">BRADI_1g69052v3</name>
</gene>
<evidence type="ECO:0000259" key="2">
    <source>
        <dbReference type="Pfam" id="PF13966"/>
    </source>
</evidence>
<name>A0A2K2DU38_BRADI</name>
<dbReference type="InterPro" id="IPR026960">
    <property type="entry name" value="RVT-Znf"/>
</dbReference>
<dbReference type="PANTHER" id="PTHR47723">
    <property type="entry name" value="OS05G0353850 PROTEIN"/>
    <property type="match status" value="1"/>
</dbReference>
<reference evidence="3" key="2">
    <citation type="submission" date="2017-06" db="EMBL/GenBank/DDBJ databases">
        <title>WGS assembly of Brachypodium distachyon.</title>
        <authorList>
            <consortium name="The International Brachypodium Initiative"/>
            <person name="Lucas S."/>
            <person name="Harmon-Smith M."/>
            <person name="Lail K."/>
            <person name="Tice H."/>
            <person name="Grimwood J."/>
            <person name="Bruce D."/>
            <person name="Barry K."/>
            <person name="Shu S."/>
            <person name="Lindquist E."/>
            <person name="Wang M."/>
            <person name="Pitluck S."/>
            <person name="Vogel J.P."/>
            <person name="Garvin D.F."/>
            <person name="Mockler T.C."/>
            <person name="Schmutz J."/>
            <person name="Rokhsar D."/>
            <person name="Bevan M.W."/>
        </authorList>
    </citation>
    <scope>NUCLEOTIDE SEQUENCE</scope>
    <source>
        <strain evidence="3">Bd21</strain>
    </source>
</reference>
<dbReference type="GO" id="GO:0003676">
    <property type="term" value="F:nucleic acid binding"/>
    <property type="evidence" value="ECO:0007669"/>
    <property type="project" value="InterPro"/>
</dbReference>
<dbReference type="AlphaFoldDB" id="A0A2K2DU38"/>
<proteinExistence type="predicted"/>
<evidence type="ECO:0000313" key="3">
    <source>
        <dbReference type="EMBL" id="PNT77801.1"/>
    </source>
</evidence>
<accession>A0A2K2DU38</accession>
<feature type="non-terminal residue" evidence="3">
    <location>
        <position position="1"/>
    </location>
</feature>
<dbReference type="GO" id="GO:0004523">
    <property type="term" value="F:RNA-DNA hybrid ribonuclease activity"/>
    <property type="evidence" value="ECO:0007669"/>
    <property type="project" value="InterPro"/>
</dbReference>
<dbReference type="InterPro" id="IPR002156">
    <property type="entry name" value="RNaseH_domain"/>
</dbReference>
<dbReference type="OrthoDB" id="690282at2759"/>
<dbReference type="Pfam" id="PF13966">
    <property type="entry name" value="zf-RVT"/>
    <property type="match status" value="1"/>
</dbReference>
<protein>
    <submittedName>
        <fullName evidence="3 4">Uncharacterized protein</fullName>
    </submittedName>
</protein>
<keyword evidence="5" id="KW-1185">Reference proteome</keyword>
<dbReference type="PANTHER" id="PTHR47723:SF18">
    <property type="entry name" value="RNASE H TYPE-1 DOMAIN-CONTAINING PROTEIN"/>
    <property type="match status" value="1"/>
</dbReference>
<dbReference type="Pfam" id="PF13456">
    <property type="entry name" value="RVT_3"/>
    <property type="match status" value="1"/>
</dbReference>
<dbReference type="EnsemblPlants" id="PNT77801">
    <property type="protein sequence ID" value="PNT77801"/>
    <property type="gene ID" value="BRADI_1g69052v3"/>
</dbReference>
<dbReference type="InParanoid" id="A0A2K2DU38"/>
<feature type="domain" description="Reverse transcriptase zinc-binding" evidence="2">
    <location>
        <begin position="98"/>
        <end position="182"/>
    </location>
</feature>
<dbReference type="Proteomes" id="UP000008810">
    <property type="component" value="Chromosome 1"/>
</dbReference>
<dbReference type="EMBL" id="CM000880">
    <property type="protein sequence ID" value="PNT77801.1"/>
    <property type="molecule type" value="Genomic_DNA"/>
</dbReference>
<dbReference type="InterPro" id="IPR044730">
    <property type="entry name" value="RNase_H-like_dom_plant"/>
</dbReference>
<reference evidence="4" key="3">
    <citation type="submission" date="2018-08" db="UniProtKB">
        <authorList>
            <consortium name="EnsemblPlants"/>
        </authorList>
    </citation>
    <scope>IDENTIFICATION</scope>
    <source>
        <strain evidence="4">cv. Bd21</strain>
    </source>
</reference>